<dbReference type="Proteomes" id="UP000297229">
    <property type="component" value="Unassembled WGS sequence"/>
</dbReference>
<proteinExistence type="predicted"/>
<keyword evidence="2" id="KW-1185">Reference proteome</keyword>
<name>A0A4Z1JT86_9HELO</name>
<organism evidence="1 2">
    <name type="scientific">Botrytis elliptica</name>
    <dbReference type="NCBI Taxonomy" id="278938"/>
    <lineage>
        <taxon>Eukaryota</taxon>
        <taxon>Fungi</taxon>
        <taxon>Dikarya</taxon>
        <taxon>Ascomycota</taxon>
        <taxon>Pezizomycotina</taxon>
        <taxon>Leotiomycetes</taxon>
        <taxon>Helotiales</taxon>
        <taxon>Sclerotiniaceae</taxon>
        <taxon>Botrytis</taxon>
    </lineage>
</organism>
<accession>A0A4Z1JT86</accession>
<dbReference type="AlphaFoldDB" id="A0A4Z1JT86"/>
<reference evidence="1 2" key="1">
    <citation type="submission" date="2017-12" db="EMBL/GenBank/DDBJ databases">
        <title>Comparative genomics of Botrytis spp.</title>
        <authorList>
            <person name="Valero-Jimenez C.A."/>
            <person name="Tapia P."/>
            <person name="Veloso J."/>
            <person name="Silva-Moreno E."/>
            <person name="Staats M."/>
            <person name="Valdes J.H."/>
            <person name="Van Kan J.A.L."/>
        </authorList>
    </citation>
    <scope>NUCLEOTIDE SEQUENCE [LARGE SCALE GENOMIC DNA]</scope>
    <source>
        <strain evidence="1 2">Be9601</strain>
    </source>
</reference>
<dbReference type="EMBL" id="PQXM01000152">
    <property type="protein sequence ID" value="TGO76484.1"/>
    <property type="molecule type" value="Genomic_DNA"/>
</dbReference>
<sequence length="88" mass="10008">MMFLQLPNCQKVNLDARYMEDSSREERSIVQATMRAIVDVLRLVRLLIGISGLMIRSAGDELCSKQPDLSKLPEKDPIFTLNINDDAR</sequence>
<protein>
    <submittedName>
        <fullName evidence="1">Uncharacterized protein</fullName>
    </submittedName>
</protein>
<comment type="caution">
    <text evidence="1">The sequence shown here is derived from an EMBL/GenBank/DDBJ whole genome shotgun (WGS) entry which is preliminary data.</text>
</comment>
<evidence type="ECO:0000313" key="2">
    <source>
        <dbReference type="Proteomes" id="UP000297229"/>
    </source>
</evidence>
<gene>
    <name evidence="1" type="ORF">BELL_0153g00100</name>
</gene>
<evidence type="ECO:0000313" key="1">
    <source>
        <dbReference type="EMBL" id="TGO76484.1"/>
    </source>
</evidence>